<dbReference type="Pfam" id="PF12854">
    <property type="entry name" value="PPR_1"/>
    <property type="match status" value="1"/>
</dbReference>
<feature type="repeat" description="PPR" evidence="2">
    <location>
        <begin position="569"/>
        <end position="603"/>
    </location>
</feature>
<reference evidence="5 6" key="1">
    <citation type="submission" date="2024-01" db="EMBL/GenBank/DDBJ databases">
        <authorList>
            <person name="Waweru B."/>
        </authorList>
    </citation>
    <scope>NUCLEOTIDE SEQUENCE [LARGE SCALE GENOMIC DNA]</scope>
</reference>
<dbReference type="SUPFAM" id="SSF48452">
    <property type="entry name" value="TPR-like"/>
    <property type="match status" value="1"/>
</dbReference>
<dbReference type="GO" id="GO:0009793">
    <property type="term" value="P:embryo development ending in seed dormancy"/>
    <property type="evidence" value="ECO:0007669"/>
    <property type="project" value="UniProtKB-ARBA"/>
</dbReference>
<feature type="region of interest" description="Disordered" evidence="4">
    <location>
        <begin position="257"/>
        <end position="299"/>
    </location>
</feature>
<evidence type="ECO:0000256" key="1">
    <source>
        <dbReference type="ARBA" id="ARBA00022737"/>
    </source>
</evidence>
<feature type="compositionally biased region" description="Basic and acidic residues" evidence="4">
    <location>
        <begin position="74"/>
        <end position="85"/>
    </location>
</feature>
<dbReference type="FunFam" id="1.25.40.10:FF:000922">
    <property type="entry name" value="Pentatricopeptide repeat-containing protein"/>
    <property type="match status" value="1"/>
</dbReference>
<dbReference type="EMBL" id="CAWUPB010000246">
    <property type="protein sequence ID" value="CAK7324177.1"/>
    <property type="molecule type" value="Genomic_DNA"/>
</dbReference>
<gene>
    <name evidence="5" type="ORF">DCAF_LOCUS1814</name>
</gene>
<keyword evidence="1" id="KW-0677">Repeat</keyword>
<dbReference type="InterPro" id="IPR011990">
    <property type="entry name" value="TPR-like_helical_dom_sf"/>
</dbReference>
<feature type="repeat" description="PPR" evidence="2">
    <location>
        <begin position="529"/>
        <end position="563"/>
    </location>
</feature>
<dbReference type="NCBIfam" id="TIGR00756">
    <property type="entry name" value="PPR"/>
    <property type="match status" value="6"/>
</dbReference>
<name>A0AAV1QR09_9ROSI</name>
<feature type="repeat" description="PPR" evidence="2">
    <location>
        <begin position="674"/>
        <end position="704"/>
    </location>
</feature>
<evidence type="ECO:0000256" key="2">
    <source>
        <dbReference type="PROSITE-ProRule" id="PRU00708"/>
    </source>
</evidence>
<dbReference type="Proteomes" id="UP001314170">
    <property type="component" value="Unassembled WGS sequence"/>
</dbReference>
<feature type="repeat" description="PPR" evidence="2">
    <location>
        <begin position="453"/>
        <end position="483"/>
    </location>
</feature>
<dbReference type="Pfam" id="PF01535">
    <property type="entry name" value="PPR"/>
    <property type="match status" value="5"/>
</dbReference>
<dbReference type="PROSITE" id="PS51375">
    <property type="entry name" value="PPR"/>
    <property type="match status" value="7"/>
</dbReference>
<accession>A0AAV1QR09</accession>
<evidence type="ECO:0008006" key="7">
    <source>
        <dbReference type="Google" id="ProtNLM"/>
    </source>
</evidence>
<evidence type="ECO:0000313" key="6">
    <source>
        <dbReference type="Proteomes" id="UP001314170"/>
    </source>
</evidence>
<dbReference type="PANTHER" id="PTHR47937">
    <property type="entry name" value="PLASTID TRANSCRIPTIONALLY ACTIVE CHROMOSOME 2-LIKE PROTEIN"/>
    <property type="match status" value="1"/>
</dbReference>
<sequence length="880" mass="99013">MALSGTTGLKQPLELVENNLMISREARKEDNDKKGKESTKIPLTAYKPCNRDSTDLCDCLFVKNLDRLANGYDRGGERNEKDKPPGHRQSMTARNMALDLHFLTKNSKPQKTKKSLYKPTNFLTHLKTLTTAKISLHRHSSTIPSRFTSLKEALIEHHRCNCRLHVMFGGSGRRSCPGAGDKVEEVFGSDELALGREGGEVGRGERLVVIHATHLQSPKETLFPNPPQNPSHHHQNPLHRSPPSRISVRFLSFSSQEEAAAERRRRKRRLRIEPPLSSLNRNQQQTQQIPKPIQNPNAPKLPEPISSLTGNRLNLHNKILTLIRENDLEEAALYTRHSVYSNCKPTIYTVNAVLNAQLRQSKYSDLLSLHRFITQAGIAANVITHNLLFQTYLDCRKPDTALDYYKQMVNEAPLSPSPTTYRIMIKGLVDNGKLEKALELKDDMIGIKGFSPDPVIYHYLMVGCVRSGDSDLVFRLYEELKEKMGGEVVGNGVLVYGALMKGYFMRGMKKEAMECYNKFLSENLRGKWSAVAHNSVLDALCKNGEFDEALKLFESMLREHNPPKSLVVDLGSFNVMVDGYCLEGRFKDAIEVFLKMGDYRSSPDTLSFNNLIDQLCQNGMLVEAEKVYGEMDGKGVKPDEYTYVLLMDTCIKENRIDDGAAYFRKMVESGSRPNLAVYNRLVDELVKVGKIDEAKSFYDMMVKKLKMDDESYKFMMKTMSDLGKLDEVLKMAEGIIDDEEAEFSEELQEFIKGELRKDGREEELTKLMEEKERLKAEAKAKEVEAAEASKRSAKAVINSLISSSGKKEAETESEGANENAIEASFSNKEAPVEKGESVEEATIAEFAPTDANTEERVIEGDNSDETEIKSDGATEQQVAT</sequence>
<dbReference type="Gene3D" id="1.25.40.10">
    <property type="entry name" value="Tetratricopeptide repeat domain"/>
    <property type="match status" value="4"/>
</dbReference>
<feature type="region of interest" description="Disordered" evidence="4">
    <location>
        <begin position="71"/>
        <end position="90"/>
    </location>
</feature>
<proteinExistence type="predicted"/>
<feature type="repeat" description="PPR" evidence="2">
    <location>
        <begin position="639"/>
        <end position="673"/>
    </location>
</feature>
<feature type="repeat" description="PPR" evidence="2">
    <location>
        <begin position="417"/>
        <end position="452"/>
    </location>
</feature>
<organism evidence="5 6">
    <name type="scientific">Dovyalis caffra</name>
    <dbReference type="NCBI Taxonomy" id="77055"/>
    <lineage>
        <taxon>Eukaryota</taxon>
        <taxon>Viridiplantae</taxon>
        <taxon>Streptophyta</taxon>
        <taxon>Embryophyta</taxon>
        <taxon>Tracheophyta</taxon>
        <taxon>Spermatophyta</taxon>
        <taxon>Magnoliopsida</taxon>
        <taxon>eudicotyledons</taxon>
        <taxon>Gunneridae</taxon>
        <taxon>Pentapetalae</taxon>
        <taxon>rosids</taxon>
        <taxon>fabids</taxon>
        <taxon>Malpighiales</taxon>
        <taxon>Salicaceae</taxon>
        <taxon>Flacourtieae</taxon>
        <taxon>Dovyalis</taxon>
    </lineage>
</organism>
<evidence type="ECO:0000313" key="5">
    <source>
        <dbReference type="EMBL" id="CAK7324177.1"/>
    </source>
</evidence>
<dbReference type="InterPro" id="IPR052308">
    <property type="entry name" value="PPR_domain-containing"/>
</dbReference>
<dbReference type="AlphaFoldDB" id="A0AAV1QR09"/>
<keyword evidence="6" id="KW-1185">Reference proteome</keyword>
<dbReference type="InterPro" id="IPR002885">
    <property type="entry name" value="PPR_rpt"/>
</dbReference>
<feature type="region of interest" description="Disordered" evidence="4">
    <location>
        <begin position="217"/>
        <end position="243"/>
    </location>
</feature>
<protein>
    <recommendedName>
        <fullName evidence="7">Pentatricopeptide repeat-containing protein</fullName>
    </recommendedName>
</protein>
<feature type="compositionally biased region" description="Low complexity" evidence="4">
    <location>
        <begin position="280"/>
        <end position="298"/>
    </location>
</feature>
<evidence type="ECO:0000256" key="3">
    <source>
        <dbReference type="SAM" id="Coils"/>
    </source>
</evidence>
<comment type="caution">
    <text evidence="5">The sequence shown here is derived from an EMBL/GenBank/DDBJ whole genome shotgun (WGS) entry which is preliminary data.</text>
</comment>
<feature type="region of interest" description="Disordered" evidence="4">
    <location>
        <begin position="800"/>
        <end position="880"/>
    </location>
</feature>
<dbReference type="PANTHER" id="PTHR47937:SF5">
    <property type="entry name" value="PENTATRICOPEPTIDE REPEAT-CONTAINING PROTEIN"/>
    <property type="match status" value="1"/>
</dbReference>
<feature type="repeat" description="PPR" evidence="2">
    <location>
        <begin position="604"/>
        <end position="638"/>
    </location>
</feature>
<evidence type="ECO:0000256" key="4">
    <source>
        <dbReference type="SAM" id="MobiDB-lite"/>
    </source>
</evidence>
<feature type="coiled-coil region" evidence="3">
    <location>
        <begin position="757"/>
        <end position="791"/>
    </location>
</feature>
<dbReference type="Pfam" id="PF13041">
    <property type="entry name" value="PPR_2"/>
    <property type="match status" value="1"/>
</dbReference>
<keyword evidence="3" id="KW-0175">Coiled coil</keyword>